<dbReference type="EMBL" id="CALSGD010001466">
    <property type="protein sequence ID" value="CAH6795786.1"/>
    <property type="molecule type" value="Genomic_DNA"/>
</dbReference>
<reference evidence="1" key="1">
    <citation type="submission" date="2022-06" db="EMBL/GenBank/DDBJ databases">
        <authorList>
            <person name="Andreotti S."/>
            <person name="Wyler E."/>
        </authorList>
    </citation>
    <scope>NUCLEOTIDE SEQUENCE</scope>
</reference>
<organism evidence="1 2">
    <name type="scientific">Phodopus roborovskii</name>
    <name type="common">Roborovski's desert hamster</name>
    <name type="synonym">Cricetulus roborovskii</name>
    <dbReference type="NCBI Taxonomy" id="109678"/>
    <lineage>
        <taxon>Eukaryota</taxon>
        <taxon>Metazoa</taxon>
        <taxon>Chordata</taxon>
        <taxon>Craniata</taxon>
        <taxon>Vertebrata</taxon>
        <taxon>Euteleostomi</taxon>
        <taxon>Mammalia</taxon>
        <taxon>Eutheria</taxon>
        <taxon>Euarchontoglires</taxon>
        <taxon>Glires</taxon>
        <taxon>Rodentia</taxon>
        <taxon>Myomorpha</taxon>
        <taxon>Muroidea</taxon>
        <taxon>Cricetidae</taxon>
        <taxon>Cricetinae</taxon>
        <taxon>Phodopus</taxon>
    </lineage>
</organism>
<proteinExistence type="predicted"/>
<sequence length="726" mass="80370">MDLKLDPSRDDLPLMANTSHLLVKHYVLDLDVDFGSRIIEGTIVLFFGEGSSFEKRAGSTQEAFQVESEEDRTFRATEPRHVPETAASTFSPQMGCSECAACGKGDQDAFDNDGNHDNWEHASEISSSKYCCGAGNHGREDFLLVLDCCDLSVLKVEEVDVAAVPGLERFTKAPKLAASPEKLRHEIVRELVALPAEVWREQLECYTRCSQAPGCGELFFDTDNWSLQIRKPGAQAAADFPRAIRVWYKTKPEGQSVTWTSDQSGRPCVYTMGSPINNRALFPCQEPPVAMSTWQATVRAAAPSVVLMSGENSAKPTPLPEGTVLVYADPCSHVDYPCRFQDPSAATQDTIPHRVFAPLCLEGACREALLWLVPPCLSTAYSVLGTHPFSRLDILIVPANFPSLGMARYASQHGVHVFFLTAVSHFLCLGWKEVWGGDGGLVLLLDAQSARARMCWPTGRSVSFSFRVCMPKQANGKHSSLANSIQHSHMNKSRQIINRVKGFLKIQKSNFSEVRKTCFCNFLKHGNLFARSKALLCVLLGCFCHLLLQTPELTKVSFVLGSWVLYCLMTCWLEPQGLAAAVLKQTLPCSPLSAKGCAHSGSSLRSGSPWLRWENTLLPETKPLRFHKSRKPCVHSENPERERERETCYRYPSREAFKETSFPMDEQWLEFGHNQWMSVMNAGDAVASRKCEPASVVSSFEASRRLVLWNVNNSEAGVGGVSGVVS</sequence>
<dbReference type="PANTHER" id="PTHR46627">
    <property type="entry name" value="AMINOPEPTIDASE O"/>
    <property type="match status" value="1"/>
</dbReference>
<dbReference type="SUPFAM" id="SSF63737">
    <property type="entry name" value="Leukotriene A4 hydrolase N-terminal domain"/>
    <property type="match status" value="1"/>
</dbReference>
<evidence type="ECO:0000313" key="1">
    <source>
        <dbReference type="EMBL" id="CAH6795786.1"/>
    </source>
</evidence>
<dbReference type="FunFam" id="2.60.40.1730:FF:000008">
    <property type="entry name" value="aminopeptidase O isoform X1"/>
    <property type="match status" value="1"/>
</dbReference>
<comment type="caution">
    <text evidence="1">The sequence shown here is derived from an EMBL/GenBank/DDBJ whole genome shotgun (WGS) entry which is preliminary data.</text>
</comment>
<dbReference type="GO" id="GO:0070006">
    <property type="term" value="F:metalloaminopeptidase activity"/>
    <property type="evidence" value="ECO:0007669"/>
    <property type="project" value="InterPro"/>
</dbReference>
<dbReference type="AlphaFoldDB" id="A0AAU9ZM66"/>
<gene>
    <name evidence="1" type="primary">Aopep</name>
    <name evidence="1" type="ORF">PHOROB_LOCUS10559</name>
</gene>
<dbReference type="InterPro" id="IPR033577">
    <property type="entry name" value="AOPep"/>
</dbReference>
<dbReference type="Proteomes" id="UP001152836">
    <property type="component" value="Unassembled WGS sequence"/>
</dbReference>
<keyword evidence="2" id="KW-1185">Reference proteome</keyword>
<dbReference type="GO" id="GO:0005730">
    <property type="term" value="C:nucleolus"/>
    <property type="evidence" value="ECO:0007669"/>
    <property type="project" value="InterPro"/>
</dbReference>
<dbReference type="Gene3D" id="2.60.40.1730">
    <property type="entry name" value="tricorn interacting facor f3 domain"/>
    <property type="match status" value="1"/>
</dbReference>
<accession>A0AAU9ZM66</accession>
<evidence type="ECO:0000313" key="2">
    <source>
        <dbReference type="Proteomes" id="UP001152836"/>
    </source>
</evidence>
<protein>
    <submittedName>
        <fullName evidence="1">Aopep protein</fullName>
    </submittedName>
</protein>
<dbReference type="PANTHER" id="PTHR46627:SF1">
    <property type="entry name" value="AMINOPEPTIDASE O"/>
    <property type="match status" value="1"/>
</dbReference>
<name>A0AAU9ZM66_PHORO</name>
<dbReference type="InterPro" id="IPR042097">
    <property type="entry name" value="Aminopeptidase_N-like_N_sf"/>
</dbReference>